<evidence type="ECO:0000256" key="2">
    <source>
        <dbReference type="SAM" id="Phobius"/>
    </source>
</evidence>
<dbReference type="InterPro" id="IPR052529">
    <property type="entry name" value="Bact_Transport_Assoc"/>
</dbReference>
<dbReference type="EMBL" id="JANWTC010000003">
    <property type="protein sequence ID" value="MCS5479116.1"/>
    <property type="molecule type" value="Genomic_DNA"/>
</dbReference>
<evidence type="ECO:0008006" key="5">
    <source>
        <dbReference type="Google" id="ProtNLM"/>
    </source>
</evidence>
<protein>
    <recommendedName>
        <fullName evidence="5">DUF418 domain-containing protein</fullName>
    </recommendedName>
</protein>
<gene>
    <name evidence="3" type="ORF">NYP18_05560</name>
</gene>
<proteinExistence type="predicted"/>
<evidence type="ECO:0000256" key="1">
    <source>
        <dbReference type="SAM" id="MobiDB-lite"/>
    </source>
</evidence>
<keyword evidence="2" id="KW-1133">Transmembrane helix</keyword>
<feature type="region of interest" description="Disordered" evidence="1">
    <location>
        <begin position="168"/>
        <end position="190"/>
    </location>
</feature>
<sequence length="190" mass="20411">MSTALSTRYLAPDIARGVALPGIALANITTGWIISGGAGYAADFGEVRDPGSRVDNLAVVLHAMFTMLLGFGIGLLAQSLLRRGLPRRWVQRLLWRRYLLLGVISVLHLVLLFSGDIIAQYAVTALLLIALIPLYDRVLMVIAWLLLGLSISFFSFTAVVAVLQSGKRRPTSVTSPPTSPSAAGTWSPNP</sequence>
<comment type="caution">
    <text evidence="3">The sequence shown here is derived from an EMBL/GenBank/DDBJ whole genome shotgun (WGS) entry which is preliminary data.</text>
</comment>
<dbReference type="Proteomes" id="UP001205965">
    <property type="component" value="Unassembled WGS sequence"/>
</dbReference>
<keyword evidence="4" id="KW-1185">Reference proteome</keyword>
<feature type="compositionally biased region" description="Low complexity" evidence="1">
    <location>
        <begin position="171"/>
        <end position="190"/>
    </location>
</feature>
<feature type="transmembrane region" description="Helical" evidence="2">
    <location>
        <begin position="57"/>
        <end position="77"/>
    </location>
</feature>
<organism evidence="3 4">
    <name type="scientific">Corynebacterium lemuris</name>
    <dbReference type="NCBI Taxonomy" id="1859292"/>
    <lineage>
        <taxon>Bacteria</taxon>
        <taxon>Bacillati</taxon>
        <taxon>Actinomycetota</taxon>
        <taxon>Actinomycetes</taxon>
        <taxon>Mycobacteriales</taxon>
        <taxon>Corynebacteriaceae</taxon>
        <taxon>Corynebacterium</taxon>
    </lineage>
</organism>
<keyword evidence="2" id="KW-0472">Membrane</keyword>
<dbReference type="PANTHER" id="PTHR30590">
    <property type="entry name" value="INNER MEMBRANE PROTEIN"/>
    <property type="match status" value="1"/>
</dbReference>
<name>A0ABT2FV52_9CORY</name>
<keyword evidence="2" id="KW-0812">Transmembrane</keyword>
<reference evidence="3 4" key="1">
    <citation type="submission" date="2022-08" db="EMBL/GenBank/DDBJ databases">
        <title>YIM 101645 draft genome.</title>
        <authorList>
            <person name="Chen X."/>
        </authorList>
    </citation>
    <scope>NUCLEOTIDE SEQUENCE [LARGE SCALE GENOMIC DNA]</scope>
    <source>
        <strain evidence="3 4">YIM 101645</strain>
    </source>
</reference>
<feature type="transmembrane region" description="Helical" evidence="2">
    <location>
        <begin position="98"/>
        <end position="129"/>
    </location>
</feature>
<evidence type="ECO:0000313" key="4">
    <source>
        <dbReference type="Proteomes" id="UP001205965"/>
    </source>
</evidence>
<accession>A0ABT2FV52</accession>
<feature type="transmembrane region" description="Helical" evidence="2">
    <location>
        <begin position="141"/>
        <end position="163"/>
    </location>
</feature>
<dbReference type="PANTHER" id="PTHR30590:SF2">
    <property type="entry name" value="INNER MEMBRANE PROTEIN"/>
    <property type="match status" value="1"/>
</dbReference>
<evidence type="ECO:0000313" key="3">
    <source>
        <dbReference type="EMBL" id="MCS5479116.1"/>
    </source>
</evidence>
<dbReference type="RefSeq" id="WP_259427185.1">
    <property type="nucleotide sequence ID" value="NZ_JANWTC010000003.1"/>
</dbReference>